<dbReference type="Proteomes" id="UP001233172">
    <property type="component" value="Unassembled WGS sequence"/>
</dbReference>
<dbReference type="PANTHER" id="PTHR24183:SF1">
    <property type="entry name" value="FIBRONECTIN TYPE 3 AND ANKYRIN REPEAT DOMAINS PROTEIN 1"/>
    <property type="match status" value="1"/>
</dbReference>
<reference evidence="2" key="2">
    <citation type="submission" date="2023-04" db="EMBL/GenBank/DDBJ databases">
        <authorList>
            <person name="Bu L."/>
            <person name="Lu L."/>
            <person name="Laidemitt M.R."/>
            <person name="Zhang S.M."/>
            <person name="Mutuku M."/>
            <person name="Mkoji G."/>
            <person name="Steinauer M."/>
            <person name="Loker E.S."/>
        </authorList>
    </citation>
    <scope>NUCLEOTIDE SEQUENCE</scope>
    <source>
        <strain evidence="2">KasaAsao</strain>
        <tissue evidence="2">Whole Snail</tissue>
    </source>
</reference>
<reference evidence="2" key="1">
    <citation type="journal article" date="2023" name="PLoS Negl. Trop. Dis.">
        <title>A genome sequence for Biomphalaria pfeifferi, the major vector snail for the human-infecting parasite Schistosoma mansoni.</title>
        <authorList>
            <person name="Bu L."/>
            <person name="Lu L."/>
            <person name="Laidemitt M.R."/>
            <person name="Zhang S.M."/>
            <person name="Mutuku M."/>
            <person name="Mkoji G."/>
            <person name="Steinauer M."/>
            <person name="Loker E.S."/>
        </authorList>
    </citation>
    <scope>NUCLEOTIDE SEQUENCE</scope>
    <source>
        <strain evidence="2">KasaAsao</strain>
    </source>
</reference>
<dbReference type="GO" id="GO:0042981">
    <property type="term" value="P:regulation of apoptotic process"/>
    <property type="evidence" value="ECO:0007669"/>
    <property type="project" value="TreeGrafter"/>
</dbReference>
<keyword evidence="3" id="KW-1185">Reference proteome</keyword>
<evidence type="ECO:0000313" key="2">
    <source>
        <dbReference type="EMBL" id="KAK0045714.1"/>
    </source>
</evidence>
<accession>A0AAD8B1M4</accession>
<protein>
    <submittedName>
        <fullName evidence="2">Serine/threonine-protein phosphatase 6 regulatory ankyrin repeat subunit A</fullName>
    </submittedName>
</protein>
<dbReference type="GO" id="GO:0005634">
    <property type="term" value="C:nucleus"/>
    <property type="evidence" value="ECO:0007669"/>
    <property type="project" value="TreeGrafter"/>
</dbReference>
<comment type="caution">
    <text evidence="2">The sequence shown here is derived from an EMBL/GenBank/DDBJ whole genome shotgun (WGS) entry which is preliminary data.</text>
</comment>
<name>A0AAD8B1M4_BIOPF</name>
<dbReference type="InterPro" id="IPR036770">
    <property type="entry name" value="Ankyrin_rpt-contain_sf"/>
</dbReference>
<dbReference type="InterPro" id="IPR002110">
    <property type="entry name" value="Ankyrin_rpt"/>
</dbReference>
<dbReference type="EMBL" id="JASAOG010000176">
    <property type="protein sequence ID" value="KAK0045714.1"/>
    <property type="molecule type" value="Genomic_DNA"/>
</dbReference>
<dbReference type="PROSITE" id="PS50297">
    <property type="entry name" value="ANK_REP_REGION"/>
    <property type="match status" value="2"/>
</dbReference>
<dbReference type="Pfam" id="PF12796">
    <property type="entry name" value="Ank_2"/>
    <property type="match status" value="1"/>
</dbReference>
<gene>
    <name evidence="2" type="ORF">Bpfe_024837</name>
</gene>
<organism evidence="2 3">
    <name type="scientific">Biomphalaria pfeifferi</name>
    <name type="common">Bloodfluke planorb</name>
    <name type="synonym">Freshwater snail</name>
    <dbReference type="NCBI Taxonomy" id="112525"/>
    <lineage>
        <taxon>Eukaryota</taxon>
        <taxon>Metazoa</taxon>
        <taxon>Spiralia</taxon>
        <taxon>Lophotrochozoa</taxon>
        <taxon>Mollusca</taxon>
        <taxon>Gastropoda</taxon>
        <taxon>Heterobranchia</taxon>
        <taxon>Euthyneura</taxon>
        <taxon>Panpulmonata</taxon>
        <taxon>Hygrophila</taxon>
        <taxon>Lymnaeoidea</taxon>
        <taxon>Planorbidae</taxon>
        <taxon>Biomphalaria</taxon>
    </lineage>
</organism>
<sequence>MNMDMVNDNDSANQEIMQAASPGDLDALKRQLPSVENLDIQWEQGFTVLMFAAQNDHHETVELLAANHASLDITDDIGRTALYLASEAGHLNCLKILHHYGASVYIANKDGISPLSIAAKKVINFCVRELVNAGSYIEKKVLRALQL</sequence>
<dbReference type="Gene3D" id="1.25.40.20">
    <property type="entry name" value="Ankyrin repeat-containing domain"/>
    <property type="match status" value="1"/>
</dbReference>
<keyword evidence="1" id="KW-0040">ANK repeat</keyword>
<feature type="repeat" description="ANK" evidence="1">
    <location>
        <begin position="44"/>
        <end position="76"/>
    </location>
</feature>
<dbReference type="AlphaFoldDB" id="A0AAD8B1M4"/>
<proteinExistence type="predicted"/>
<dbReference type="SMART" id="SM00248">
    <property type="entry name" value="ANK"/>
    <property type="match status" value="3"/>
</dbReference>
<evidence type="ECO:0000313" key="3">
    <source>
        <dbReference type="Proteomes" id="UP001233172"/>
    </source>
</evidence>
<dbReference type="PROSITE" id="PS50088">
    <property type="entry name" value="ANK_REPEAT"/>
    <property type="match status" value="2"/>
</dbReference>
<dbReference type="SUPFAM" id="SSF48403">
    <property type="entry name" value="Ankyrin repeat"/>
    <property type="match status" value="1"/>
</dbReference>
<feature type="repeat" description="ANK" evidence="1">
    <location>
        <begin position="77"/>
        <end position="109"/>
    </location>
</feature>
<evidence type="ECO:0000256" key="1">
    <source>
        <dbReference type="PROSITE-ProRule" id="PRU00023"/>
    </source>
</evidence>
<dbReference type="PANTHER" id="PTHR24183">
    <property type="entry name" value="FIBRONECTIN TYPE 3 AND ANKYRIN REPEAT DOMAINS PROTEIN 1"/>
    <property type="match status" value="1"/>
</dbReference>